<dbReference type="EMBL" id="JAHRHJ020000008">
    <property type="protein sequence ID" value="KAH9306761.1"/>
    <property type="molecule type" value="Genomic_DNA"/>
</dbReference>
<dbReference type="PANTHER" id="PTHR43173:SF3">
    <property type="entry name" value="ABC1 FAMILY PROTEIN"/>
    <property type="match status" value="1"/>
</dbReference>
<name>A0AA38FN46_TAXCH</name>
<dbReference type="PANTHER" id="PTHR43173">
    <property type="entry name" value="ABC1 FAMILY PROTEIN"/>
    <property type="match status" value="1"/>
</dbReference>
<sequence length="141" mass="15821">SFLIAMFSILEENTRKVAKNLDYRSKQSDSSDNHVDVLIPEVIQSSNKILVLEYMDGVRLNDKAAIEALGVDKQHLAEWITRAYAHQIYIDGFFNGDPHPGNFLVSKQPPFRPILLDFGLTKSISSNMKQALAKMLLASAE</sequence>
<dbReference type="Proteomes" id="UP000824469">
    <property type="component" value="Unassembled WGS sequence"/>
</dbReference>
<dbReference type="InterPro" id="IPR004147">
    <property type="entry name" value="ABC1_dom"/>
</dbReference>
<dbReference type="Pfam" id="PF03109">
    <property type="entry name" value="ABC1"/>
    <property type="match status" value="1"/>
</dbReference>
<dbReference type="AlphaFoldDB" id="A0AA38FN46"/>
<evidence type="ECO:0000259" key="1">
    <source>
        <dbReference type="Pfam" id="PF03109"/>
    </source>
</evidence>
<dbReference type="GO" id="GO:0005783">
    <property type="term" value="C:endoplasmic reticulum"/>
    <property type="evidence" value="ECO:0007669"/>
    <property type="project" value="TreeGrafter"/>
</dbReference>
<accession>A0AA38FN46</accession>
<proteinExistence type="predicted"/>
<keyword evidence="3" id="KW-1185">Reference proteome</keyword>
<evidence type="ECO:0000313" key="3">
    <source>
        <dbReference type="Proteomes" id="UP000824469"/>
    </source>
</evidence>
<evidence type="ECO:0000313" key="2">
    <source>
        <dbReference type="EMBL" id="KAH9306761.1"/>
    </source>
</evidence>
<dbReference type="SUPFAM" id="SSF56112">
    <property type="entry name" value="Protein kinase-like (PK-like)"/>
    <property type="match status" value="1"/>
</dbReference>
<feature type="non-terminal residue" evidence="2">
    <location>
        <position position="1"/>
    </location>
</feature>
<reference evidence="2 3" key="1">
    <citation type="journal article" date="2021" name="Nat. Plants">
        <title>The Taxus genome provides insights into paclitaxel biosynthesis.</title>
        <authorList>
            <person name="Xiong X."/>
            <person name="Gou J."/>
            <person name="Liao Q."/>
            <person name="Li Y."/>
            <person name="Zhou Q."/>
            <person name="Bi G."/>
            <person name="Li C."/>
            <person name="Du R."/>
            <person name="Wang X."/>
            <person name="Sun T."/>
            <person name="Guo L."/>
            <person name="Liang H."/>
            <person name="Lu P."/>
            <person name="Wu Y."/>
            <person name="Zhang Z."/>
            <person name="Ro D.K."/>
            <person name="Shang Y."/>
            <person name="Huang S."/>
            <person name="Yan J."/>
        </authorList>
    </citation>
    <scope>NUCLEOTIDE SEQUENCE [LARGE SCALE GENOMIC DNA]</scope>
    <source>
        <strain evidence="2">Ta-2019</strain>
    </source>
</reference>
<dbReference type="InterPro" id="IPR051130">
    <property type="entry name" value="Mito_struct-func_regulator"/>
</dbReference>
<dbReference type="InterPro" id="IPR011009">
    <property type="entry name" value="Kinase-like_dom_sf"/>
</dbReference>
<feature type="domain" description="ABC1 atypical kinase-like" evidence="1">
    <location>
        <begin position="21"/>
        <end position="139"/>
    </location>
</feature>
<organism evidence="2 3">
    <name type="scientific">Taxus chinensis</name>
    <name type="common">Chinese yew</name>
    <name type="synonym">Taxus wallichiana var. chinensis</name>
    <dbReference type="NCBI Taxonomy" id="29808"/>
    <lineage>
        <taxon>Eukaryota</taxon>
        <taxon>Viridiplantae</taxon>
        <taxon>Streptophyta</taxon>
        <taxon>Embryophyta</taxon>
        <taxon>Tracheophyta</taxon>
        <taxon>Spermatophyta</taxon>
        <taxon>Pinopsida</taxon>
        <taxon>Pinidae</taxon>
        <taxon>Conifers II</taxon>
        <taxon>Cupressales</taxon>
        <taxon>Taxaceae</taxon>
        <taxon>Taxus</taxon>
    </lineage>
</organism>
<comment type="caution">
    <text evidence="2">The sequence shown here is derived from an EMBL/GenBank/DDBJ whole genome shotgun (WGS) entry which is preliminary data.</text>
</comment>
<gene>
    <name evidence="2" type="ORF">KI387_011165</name>
</gene>
<feature type="non-terminal residue" evidence="2">
    <location>
        <position position="141"/>
    </location>
</feature>
<protein>
    <recommendedName>
        <fullName evidence="1">ABC1 atypical kinase-like domain-containing protein</fullName>
    </recommendedName>
</protein>
<dbReference type="GO" id="GO:0005794">
    <property type="term" value="C:Golgi apparatus"/>
    <property type="evidence" value="ECO:0007669"/>
    <property type="project" value="TreeGrafter"/>
</dbReference>